<accession>A0A9X2D3X1</accession>
<gene>
    <name evidence="1" type="ORF">M8330_00560</name>
</gene>
<evidence type="ECO:0000313" key="1">
    <source>
        <dbReference type="EMBL" id="MCM0618780.1"/>
    </source>
</evidence>
<protein>
    <submittedName>
        <fullName evidence="1">Uncharacterized protein</fullName>
    </submittedName>
</protein>
<dbReference type="Proteomes" id="UP001139485">
    <property type="component" value="Unassembled WGS sequence"/>
</dbReference>
<reference evidence="1" key="1">
    <citation type="submission" date="2022-05" db="EMBL/GenBank/DDBJ databases">
        <authorList>
            <person name="Tuo L."/>
        </authorList>
    </citation>
    <scope>NUCLEOTIDE SEQUENCE</scope>
    <source>
        <strain evidence="1">BSK12Z-4</strain>
    </source>
</reference>
<comment type="caution">
    <text evidence="1">The sequence shown here is derived from an EMBL/GenBank/DDBJ whole genome shotgun (WGS) entry which is preliminary data.</text>
</comment>
<organism evidence="1 2">
    <name type="scientific">Nocardioides bruguierae</name>
    <dbReference type="NCBI Taxonomy" id="2945102"/>
    <lineage>
        <taxon>Bacteria</taxon>
        <taxon>Bacillati</taxon>
        <taxon>Actinomycetota</taxon>
        <taxon>Actinomycetes</taxon>
        <taxon>Propionibacteriales</taxon>
        <taxon>Nocardioidaceae</taxon>
        <taxon>Nocardioides</taxon>
    </lineage>
</organism>
<dbReference type="RefSeq" id="WP_250825750.1">
    <property type="nucleotide sequence ID" value="NZ_JAMOIL010000001.1"/>
</dbReference>
<dbReference type="EMBL" id="JAMOIL010000001">
    <property type="protein sequence ID" value="MCM0618780.1"/>
    <property type="molecule type" value="Genomic_DNA"/>
</dbReference>
<name>A0A9X2D3X1_9ACTN</name>
<dbReference type="AlphaFoldDB" id="A0A9X2D3X1"/>
<sequence>MTRAASVAATATLVHDYTMDDVERIAWSAAHRLRAPVLTLEDGHEAAWHGVVEHLYGSEDCPHFHDLMNSAVAAVAAEIRAHHQNHGVNADTGEVRPAFHKYWLPVMVPFADFTDTLVERMALPQVLGLLTDTEYEAIAALAAHGSGRAAAAALGINDKAFYERVRKARAKAVAAWFDAEAPAPRSTVRADGEVQCRAGHARSEHGYLTGSGDAQRWRCRACVNAAERRRWARSR</sequence>
<keyword evidence="2" id="KW-1185">Reference proteome</keyword>
<evidence type="ECO:0000313" key="2">
    <source>
        <dbReference type="Proteomes" id="UP001139485"/>
    </source>
</evidence>
<proteinExistence type="predicted"/>